<dbReference type="Proteomes" id="UP000026915">
    <property type="component" value="Chromosome 9"/>
</dbReference>
<dbReference type="Gramene" id="EOY30832">
    <property type="protein sequence ID" value="EOY30832"/>
    <property type="gene ID" value="TCM_037906"/>
</dbReference>
<evidence type="ECO:0000313" key="1">
    <source>
        <dbReference type="EMBL" id="EOY30832.1"/>
    </source>
</evidence>
<proteinExistence type="predicted"/>
<dbReference type="AlphaFoldDB" id="A0A061GNU6"/>
<reference evidence="1 2" key="1">
    <citation type="journal article" date="2013" name="Genome Biol.">
        <title>The genome sequence of the most widely cultivated cacao type and its use to identify candidate genes regulating pod color.</title>
        <authorList>
            <person name="Motamayor J.C."/>
            <person name="Mockaitis K."/>
            <person name="Schmutz J."/>
            <person name="Haiminen N."/>
            <person name="Iii D.L."/>
            <person name="Cornejo O."/>
            <person name="Findley S.D."/>
            <person name="Zheng P."/>
            <person name="Utro F."/>
            <person name="Royaert S."/>
            <person name="Saski C."/>
            <person name="Jenkins J."/>
            <person name="Podicheti R."/>
            <person name="Zhao M."/>
            <person name="Scheffler B.E."/>
            <person name="Stack J.C."/>
            <person name="Feltus F.A."/>
            <person name="Mustiga G.M."/>
            <person name="Amores F."/>
            <person name="Phillips W."/>
            <person name="Marelli J.P."/>
            <person name="May G.D."/>
            <person name="Shapiro H."/>
            <person name="Ma J."/>
            <person name="Bustamante C.D."/>
            <person name="Schnell R.J."/>
            <person name="Main D."/>
            <person name="Gilbert D."/>
            <person name="Parida L."/>
            <person name="Kuhn D.N."/>
        </authorList>
    </citation>
    <scope>NUCLEOTIDE SEQUENCE [LARGE SCALE GENOMIC DNA]</scope>
    <source>
        <strain evidence="2">cv. Matina 1-6</strain>
    </source>
</reference>
<gene>
    <name evidence="1" type="ORF">TCM_037906</name>
</gene>
<organism evidence="1 2">
    <name type="scientific">Theobroma cacao</name>
    <name type="common">Cacao</name>
    <name type="synonym">Cocoa</name>
    <dbReference type="NCBI Taxonomy" id="3641"/>
    <lineage>
        <taxon>Eukaryota</taxon>
        <taxon>Viridiplantae</taxon>
        <taxon>Streptophyta</taxon>
        <taxon>Embryophyta</taxon>
        <taxon>Tracheophyta</taxon>
        <taxon>Spermatophyta</taxon>
        <taxon>Magnoliopsida</taxon>
        <taxon>eudicotyledons</taxon>
        <taxon>Gunneridae</taxon>
        <taxon>Pentapetalae</taxon>
        <taxon>rosids</taxon>
        <taxon>malvids</taxon>
        <taxon>Malvales</taxon>
        <taxon>Malvaceae</taxon>
        <taxon>Byttnerioideae</taxon>
        <taxon>Theobroma</taxon>
    </lineage>
</organism>
<sequence length="167" mass="19324">MNNLASWCEMVTMMYKNSFICTKTWKEANDFVRPTVTIKTISLFQVSLFGLRAETKLWFSTAMDLRNWCNSGCKTGCLGLVYHEIEPVNSSSTTTGSNKLKWKVLWMKFKKEKRKICESPAQVPYDPYTYSQNFDQGFAWDDPDNLSRSFSMRFADPSSVFLRKVAV</sequence>
<dbReference type="HOGENOM" id="CLU_1597420_0_0_1"/>
<name>A0A061GNU6_THECC</name>
<keyword evidence="2" id="KW-1185">Reference proteome</keyword>
<dbReference type="OMA" id="TWKEAND"/>
<evidence type="ECO:0000313" key="2">
    <source>
        <dbReference type="Proteomes" id="UP000026915"/>
    </source>
</evidence>
<dbReference type="InParanoid" id="A0A061GNU6"/>
<dbReference type="FunCoup" id="A0A061GNU6">
    <property type="interactions" value="80"/>
</dbReference>
<dbReference type="eggNOG" id="ENOG502S7H7">
    <property type="taxonomic scope" value="Eukaryota"/>
</dbReference>
<protein>
    <submittedName>
        <fullName evidence="1">Uncharacterized protein</fullName>
    </submittedName>
</protein>
<dbReference type="EMBL" id="CM001887">
    <property type="protein sequence ID" value="EOY30832.1"/>
    <property type="molecule type" value="Genomic_DNA"/>
</dbReference>
<dbReference type="PANTHER" id="PTHR33168">
    <property type="entry name" value="STRESS INDUCED PROTEIN-RELATED"/>
    <property type="match status" value="1"/>
</dbReference>
<dbReference type="STRING" id="3641.A0A061GNU6"/>
<accession>A0A061GNU6</accession>